<dbReference type="InParanoid" id="A0A165J9C4"/>
<feature type="region of interest" description="Disordered" evidence="10">
    <location>
        <begin position="340"/>
        <end position="407"/>
    </location>
</feature>
<evidence type="ECO:0000256" key="8">
    <source>
        <dbReference type="ARBA" id="ARBA00023034"/>
    </source>
</evidence>
<evidence type="ECO:0000256" key="5">
    <source>
        <dbReference type="ARBA" id="ARBA00020673"/>
    </source>
</evidence>
<dbReference type="GO" id="GO:0000022">
    <property type="term" value="P:mitotic spindle elongation"/>
    <property type="evidence" value="ECO:0007669"/>
    <property type="project" value="TreeGrafter"/>
</dbReference>
<name>A0A165J9C4_XYLHT</name>
<evidence type="ECO:0000256" key="11">
    <source>
        <dbReference type="SAM" id="Phobius"/>
    </source>
</evidence>
<organism evidence="13 14">
    <name type="scientific">Xylona heveae (strain CBS 132557 / TC161)</name>
    <dbReference type="NCBI Taxonomy" id="1328760"/>
    <lineage>
        <taxon>Eukaryota</taxon>
        <taxon>Fungi</taxon>
        <taxon>Dikarya</taxon>
        <taxon>Ascomycota</taxon>
        <taxon>Pezizomycotina</taxon>
        <taxon>Xylonomycetes</taxon>
        <taxon>Xylonales</taxon>
        <taxon>Xylonaceae</taxon>
        <taxon>Xylona</taxon>
    </lineage>
</organism>
<feature type="compositionally biased region" description="Basic and acidic residues" evidence="10">
    <location>
        <begin position="373"/>
        <end position="388"/>
    </location>
</feature>
<dbReference type="STRING" id="1328760.A0A165J9C4"/>
<evidence type="ECO:0000313" key="14">
    <source>
        <dbReference type="Proteomes" id="UP000076632"/>
    </source>
</evidence>
<feature type="transmembrane region" description="Helical" evidence="11">
    <location>
        <begin position="239"/>
        <end position="256"/>
    </location>
</feature>
<feature type="compositionally biased region" description="Polar residues" evidence="10">
    <location>
        <begin position="394"/>
        <end position="407"/>
    </location>
</feature>
<dbReference type="PANTHER" id="PTHR47549">
    <property type="entry name" value="GOLGI APPARATUS MEMBRANE PROTEIN TVP38-RELATED"/>
    <property type="match status" value="1"/>
</dbReference>
<feature type="transmembrane region" description="Helical" evidence="11">
    <location>
        <begin position="276"/>
        <end position="297"/>
    </location>
</feature>
<evidence type="ECO:0000256" key="1">
    <source>
        <dbReference type="ARBA" id="ARBA00002978"/>
    </source>
</evidence>
<accession>A0A165J9C4</accession>
<proteinExistence type="inferred from homology"/>
<comment type="subcellular location">
    <subcellularLocation>
        <location evidence="2">Golgi apparatus membrane</location>
        <topology evidence="2">Multi-pass membrane protein</topology>
    </subcellularLocation>
</comment>
<evidence type="ECO:0000256" key="7">
    <source>
        <dbReference type="ARBA" id="ARBA00022989"/>
    </source>
</evidence>
<dbReference type="GO" id="GO:0016192">
    <property type="term" value="P:vesicle-mediated transport"/>
    <property type="evidence" value="ECO:0007669"/>
    <property type="project" value="TreeGrafter"/>
</dbReference>
<keyword evidence="6 11" id="KW-0812">Transmembrane</keyword>
<dbReference type="GeneID" id="28899121"/>
<evidence type="ECO:0000256" key="3">
    <source>
        <dbReference type="ARBA" id="ARBA00008640"/>
    </source>
</evidence>
<evidence type="ECO:0000256" key="2">
    <source>
        <dbReference type="ARBA" id="ARBA00004653"/>
    </source>
</evidence>
<dbReference type="OMA" id="YHDEFTD"/>
<feature type="transmembrane region" description="Helical" evidence="11">
    <location>
        <begin position="124"/>
        <end position="154"/>
    </location>
</feature>
<feature type="compositionally biased region" description="Low complexity" evidence="10">
    <location>
        <begin position="23"/>
        <end position="37"/>
    </location>
</feature>
<protein>
    <recommendedName>
        <fullName evidence="4">Golgi apparatus membrane protein TVP38</fullName>
    </recommendedName>
    <alternativeName>
        <fullName evidence="5">Golgi apparatus membrane protein tvp38</fullName>
    </alternativeName>
</protein>
<keyword evidence="9 11" id="KW-0472">Membrane</keyword>
<reference evidence="13 14" key="1">
    <citation type="journal article" date="2016" name="Fungal Biol.">
        <title>The genome of Xylona heveae provides a window into fungal endophytism.</title>
        <authorList>
            <person name="Gazis R."/>
            <person name="Kuo A."/>
            <person name="Riley R."/>
            <person name="LaButti K."/>
            <person name="Lipzen A."/>
            <person name="Lin J."/>
            <person name="Amirebrahimi M."/>
            <person name="Hesse C.N."/>
            <person name="Spatafora J.W."/>
            <person name="Henrissat B."/>
            <person name="Hainaut M."/>
            <person name="Grigoriev I.V."/>
            <person name="Hibbett D.S."/>
        </authorList>
    </citation>
    <scope>NUCLEOTIDE SEQUENCE [LARGE SCALE GENOMIC DNA]</scope>
    <source>
        <strain evidence="13 14">TC161</strain>
    </source>
</reference>
<evidence type="ECO:0000256" key="9">
    <source>
        <dbReference type="ARBA" id="ARBA00023136"/>
    </source>
</evidence>
<comment type="function">
    <text evidence="1">Golgi membrane protein involved in vesicular trafficking and spindle migration.</text>
</comment>
<dbReference type="EMBL" id="KV407454">
    <property type="protein sequence ID" value="KZF25926.1"/>
    <property type="molecule type" value="Genomic_DNA"/>
</dbReference>
<gene>
    <name evidence="13" type="ORF">L228DRAFT_257440</name>
</gene>
<evidence type="ECO:0000256" key="10">
    <source>
        <dbReference type="SAM" id="MobiDB-lite"/>
    </source>
</evidence>
<feature type="transmembrane region" description="Helical" evidence="11">
    <location>
        <begin position="160"/>
        <end position="178"/>
    </location>
</feature>
<dbReference type="InterPro" id="IPR051076">
    <property type="entry name" value="Golgi_membrane_TVP38/TMEM64"/>
</dbReference>
<dbReference type="GO" id="GO:0000139">
    <property type="term" value="C:Golgi membrane"/>
    <property type="evidence" value="ECO:0007669"/>
    <property type="project" value="UniProtKB-SubCell"/>
</dbReference>
<dbReference type="InterPro" id="IPR032816">
    <property type="entry name" value="VTT_dom"/>
</dbReference>
<feature type="transmembrane region" description="Helical" evidence="11">
    <location>
        <begin position="84"/>
        <end position="103"/>
    </location>
</feature>
<keyword evidence="7 11" id="KW-1133">Transmembrane helix</keyword>
<feature type="compositionally biased region" description="Basic and acidic residues" evidence="10">
    <location>
        <begin position="340"/>
        <end position="360"/>
    </location>
</feature>
<comment type="similarity">
    <text evidence="3">Belongs to the TVP38/TMEM64 family.</text>
</comment>
<dbReference type="AlphaFoldDB" id="A0A165J9C4"/>
<dbReference type="PANTHER" id="PTHR47549:SF1">
    <property type="entry name" value="GOLGI APPARATUS MEMBRANE PROTEIN TVP38"/>
    <property type="match status" value="1"/>
</dbReference>
<dbReference type="FunCoup" id="A0A165J9C4">
    <property type="interactions" value="110"/>
</dbReference>
<keyword evidence="14" id="KW-1185">Reference proteome</keyword>
<evidence type="ECO:0000256" key="4">
    <source>
        <dbReference type="ARBA" id="ARBA00013533"/>
    </source>
</evidence>
<dbReference type="Proteomes" id="UP000076632">
    <property type="component" value="Unassembled WGS sequence"/>
</dbReference>
<keyword evidence="8" id="KW-0333">Golgi apparatus</keyword>
<feature type="compositionally biased region" description="Acidic residues" evidence="10">
    <location>
        <begin position="361"/>
        <end position="372"/>
    </location>
</feature>
<evidence type="ECO:0000259" key="12">
    <source>
        <dbReference type="Pfam" id="PF09335"/>
    </source>
</evidence>
<feature type="region of interest" description="Disordered" evidence="10">
    <location>
        <begin position="14"/>
        <end position="59"/>
    </location>
</feature>
<dbReference type="Pfam" id="PF09335">
    <property type="entry name" value="VTT_dom"/>
    <property type="match status" value="1"/>
</dbReference>
<sequence length="407" mass="44595">MSADYVSTARALAFPVSPPSPSRSPSLLDQPRGSWVRSRSRSSHRTSPSSPTPPNLKSRMRRNAELVHRRLSKAIRRLTPVQRFFAVLAGIVALVLGILILIYNERIFGWLAPMAHKWRTIPAGWLIVWFMAFVTAFPPLIGHSLSVTIAGFVYGFPNGWFIGASATIIGSTCAFLASRTLLSGFVHRLVAHDKRFAALSLTLKHDGLKLLCMIRLCPLPYAISNGAIATFPTVHPLKFALATALASPKLMIHVFIGTRLADLAESGGKMDLGTKAINYASIAGGLVLGAVTGWLIYQRTVARAKQLEAEEAANVQRAADEDGLQTYSDDPEERFAAEALRRGDEISLATQDHDADHYRDEEEDDNDDDNDDDVFRHGDGSDDEEHRVGMGNLDRSNSPGTNGQIRL</sequence>
<dbReference type="RefSeq" id="XP_018191481.1">
    <property type="nucleotide sequence ID" value="XM_018333984.1"/>
</dbReference>
<evidence type="ECO:0000256" key="6">
    <source>
        <dbReference type="ARBA" id="ARBA00022692"/>
    </source>
</evidence>
<dbReference type="OrthoDB" id="166803at2759"/>
<feature type="domain" description="VTT" evidence="12">
    <location>
        <begin position="144"/>
        <end position="258"/>
    </location>
</feature>
<evidence type="ECO:0000313" key="13">
    <source>
        <dbReference type="EMBL" id="KZF25926.1"/>
    </source>
</evidence>